<dbReference type="Pfam" id="PF20243">
    <property type="entry name" value="MbnP"/>
    <property type="match status" value="1"/>
</dbReference>
<proteinExistence type="predicted"/>
<evidence type="ECO:0000313" key="2">
    <source>
        <dbReference type="EMBL" id="TRY13157.1"/>
    </source>
</evidence>
<dbReference type="PROSITE" id="PS51257">
    <property type="entry name" value="PROKAR_LIPOPROTEIN"/>
    <property type="match status" value="1"/>
</dbReference>
<organism evidence="2 3">
    <name type="scientific">Shewanella hanedai</name>
    <name type="common">Alteromonas hanedai</name>
    <dbReference type="NCBI Taxonomy" id="25"/>
    <lineage>
        <taxon>Bacteria</taxon>
        <taxon>Pseudomonadati</taxon>
        <taxon>Pseudomonadota</taxon>
        <taxon>Gammaproteobacteria</taxon>
        <taxon>Alteromonadales</taxon>
        <taxon>Shewanellaceae</taxon>
        <taxon>Shewanella</taxon>
    </lineage>
</organism>
<dbReference type="AlphaFoldDB" id="A0A553JL23"/>
<accession>A0A553JL23</accession>
<dbReference type="OrthoDB" id="64245at2"/>
<dbReference type="InterPro" id="IPR023977">
    <property type="entry name" value="MbnP-like"/>
</dbReference>
<reference evidence="3" key="1">
    <citation type="submission" date="2019-07" db="EMBL/GenBank/DDBJ databases">
        <title>Shewanella sp. YLB-08 draft genomic sequence.</title>
        <authorList>
            <person name="Yu L."/>
        </authorList>
    </citation>
    <scope>NUCLEOTIDE SEQUENCE [LARGE SCALE GENOMIC DNA]</scope>
    <source>
        <strain evidence="3">JCM 20706</strain>
    </source>
</reference>
<feature type="domain" description="Copper-binding protein MbnP-like" evidence="1">
    <location>
        <begin position="36"/>
        <end position="245"/>
    </location>
</feature>
<protein>
    <submittedName>
        <fullName evidence="2">Metallo-mystery pair system four-Cys motif protein</fullName>
    </submittedName>
</protein>
<evidence type="ECO:0000259" key="1">
    <source>
        <dbReference type="Pfam" id="PF20243"/>
    </source>
</evidence>
<sequence length="272" mass="30782">MINTKKRCFIPYLPGVKSLFTMIISLLLLTGCNPKPTTLPIKLMWGDQVISCNQTLPGLPQWRLENIQFYLSEFSNNGQVVYLSDEGNDTQQKNVALIGSNCQSDGQWQLLFEQALVPGEFSFSLGVPFTLNHQSPLTSKSPLNQSDMFWTWQMGHKFFRLDLAKKQIEKRDTDRNLQTGWQFHLGSTGCKSASVMRSPKQACAYPNRPRFTLTYQGETGLVLDLAPLLSDILNKPELTENSCMSDPHTLICKALLPRIGINGTSKIWYWQS</sequence>
<keyword evidence="3" id="KW-1185">Reference proteome</keyword>
<gene>
    <name evidence="2" type="ORF">FN961_17025</name>
</gene>
<dbReference type="NCBIfam" id="TIGR04052">
    <property type="entry name" value="MbnP_like_WxW"/>
    <property type="match status" value="1"/>
</dbReference>
<name>A0A553JL23_SHEHA</name>
<dbReference type="Proteomes" id="UP000318126">
    <property type="component" value="Unassembled WGS sequence"/>
</dbReference>
<evidence type="ECO:0000313" key="3">
    <source>
        <dbReference type="Proteomes" id="UP000318126"/>
    </source>
</evidence>
<dbReference type="EMBL" id="VKGK01000022">
    <property type="protein sequence ID" value="TRY13157.1"/>
    <property type="molecule type" value="Genomic_DNA"/>
</dbReference>
<comment type="caution">
    <text evidence="2">The sequence shown here is derived from an EMBL/GenBank/DDBJ whole genome shotgun (WGS) entry which is preliminary data.</text>
</comment>
<dbReference type="InterPro" id="IPR046863">
    <property type="entry name" value="MbnP-like_dom"/>
</dbReference>